<feature type="transmembrane region" description="Helical" evidence="1">
    <location>
        <begin position="91"/>
        <end position="109"/>
    </location>
</feature>
<accession>A0A1G6AVN3</accession>
<name>A0A1G6AVN3_9HYPH</name>
<feature type="transmembrane region" description="Helical" evidence="1">
    <location>
        <begin position="312"/>
        <end position="329"/>
    </location>
</feature>
<feature type="transmembrane region" description="Helical" evidence="1">
    <location>
        <begin position="178"/>
        <end position="196"/>
    </location>
</feature>
<keyword evidence="5" id="KW-1185">Reference proteome</keyword>
<feature type="transmembrane region" description="Helical" evidence="1">
    <location>
        <begin position="203"/>
        <end position="225"/>
    </location>
</feature>
<keyword evidence="1" id="KW-0812">Transmembrane</keyword>
<proteinExistence type="predicted"/>
<dbReference type="EMBL" id="FMXQ01000002">
    <property type="protein sequence ID" value="SDB12467.1"/>
    <property type="molecule type" value="Genomic_DNA"/>
</dbReference>
<feature type="transmembrane region" description="Helical" evidence="1">
    <location>
        <begin position="6"/>
        <end position="26"/>
    </location>
</feature>
<sequence>MDDSDTFIRLGLALAIGFLIGVERGWRERGEADGERAAGLRTFALIGLFGGIWGLLAREIGPAPLGLAFLAIAGALTLFRWRETQAEGSHGMTTLVAGLITVSLGAYAVLGNMAVAAAAGVATAALLAAKEWLHAWLRVLTWQELRAALILLAMTFVALPVLPNRGFGPYDALNPYEIWLMTVAVAGVSFIGYVAVKAAGKRYGSLIAGLAGGLVSSTATTLALARRVRAEPAGWRLPLSGALAASTIMFVRVVVVVALFGPTLLGRLAGPLAAAALVCAVASLVFNKPGSEAKGEGVEPVDDPRLQNPFELRQVIGFGLLLASIFIVTRALTEAFGVESSVALAAVAGLADVDAITLSMTKLTGTDTYATATLAILVAAAANSLSKSALALFAGGRTFGMAYLAVTLAALAAGGLVAMVQP</sequence>
<keyword evidence="1" id="KW-0472">Membrane</keyword>
<feature type="transmembrane region" description="Helical" evidence="1">
    <location>
        <begin position="341"/>
        <end position="360"/>
    </location>
</feature>
<dbReference type="PANTHER" id="PTHR39084">
    <property type="entry name" value="MEMBRANE PROTEIN-RELATED"/>
    <property type="match status" value="1"/>
</dbReference>
<dbReference type="Proteomes" id="UP000199071">
    <property type="component" value="Unassembled WGS sequence"/>
</dbReference>
<feature type="domain" description="MgtC/SapB/SrpB/YhiD N-terminal" evidence="2">
    <location>
        <begin position="10"/>
        <end position="135"/>
    </location>
</feature>
<gene>
    <name evidence="4" type="ORF">SAMN02982931_00925</name>
</gene>
<dbReference type="OrthoDB" id="9813718at2"/>
<feature type="transmembrane region" description="Helical" evidence="1">
    <location>
        <begin position="115"/>
        <end position="133"/>
    </location>
</feature>
<dbReference type="AlphaFoldDB" id="A0A1G6AVN3"/>
<feature type="transmembrane region" description="Helical" evidence="1">
    <location>
        <begin position="145"/>
        <end position="163"/>
    </location>
</feature>
<evidence type="ECO:0000313" key="4">
    <source>
        <dbReference type="EMBL" id="SDB12467.1"/>
    </source>
</evidence>
<evidence type="ECO:0000259" key="3">
    <source>
        <dbReference type="Pfam" id="PF13194"/>
    </source>
</evidence>
<organism evidence="4 5">
    <name type="scientific">Bauldia litoralis</name>
    <dbReference type="NCBI Taxonomy" id="665467"/>
    <lineage>
        <taxon>Bacteria</taxon>
        <taxon>Pseudomonadati</taxon>
        <taxon>Pseudomonadota</taxon>
        <taxon>Alphaproteobacteria</taxon>
        <taxon>Hyphomicrobiales</taxon>
        <taxon>Kaistiaceae</taxon>
        <taxon>Bauldia</taxon>
    </lineage>
</organism>
<feature type="transmembrane region" description="Helical" evidence="1">
    <location>
        <begin position="62"/>
        <end position="79"/>
    </location>
</feature>
<feature type="transmembrane region" description="Helical" evidence="1">
    <location>
        <begin position="372"/>
        <end position="394"/>
    </location>
</feature>
<dbReference type="STRING" id="665467.SAMN02982931_00925"/>
<evidence type="ECO:0000256" key="1">
    <source>
        <dbReference type="SAM" id="Phobius"/>
    </source>
</evidence>
<dbReference type="InterPro" id="IPR049177">
    <property type="entry name" value="MgtC_SapB_SrpB_YhiD_N"/>
</dbReference>
<dbReference type="PANTHER" id="PTHR39084:SF1">
    <property type="entry name" value="DUF4010 DOMAIN-CONTAINING PROTEIN"/>
    <property type="match status" value="1"/>
</dbReference>
<feature type="transmembrane region" description="Helical" evidence="1">
    <location>
        <begin position="38"/>
        <end position="56"/>
    </location>
</feature>
<dbReference type="Pfam" id="PF02308">
    <property type="entry name" value="MgtC"/>
    <property type="match status" value="1"/>
</dbReference>
<feature type="domain" description="DUF4010" evidence="3">
    <location>
        <begin position="183"/>
        <end position="395"/>
    </location>
</feature>
<protein>
    <submittedName>
        <fullName evidence="4">Uncharacterized membrane protein, DUF4010 family</fullName>
    </submittedName>
</protein>
<dbReference type="Pfam" id="PF13194">
    <property type="entry name" value="DUF4010"/>
    <property type="match status" value="1"/>
</dbReference>
<feature type="transmembrane region" description="Helical" evidence="1">
    <location>
        <begin position="268"/>
        <end position="286"/>
    </location>
</feature>
<evidence type="ECO:0000313" key="5">
    <source>
        <dbReference type="Proteomes" id="UP000199071"/>
    </source>
</evidence>
<feature type="transmembrane region" description="Helical" evidence="1">
    <location>
        <begin position="237"/>
        <end position="261"/>
    </location>
</feature>
<dbReference type="InterPro" id="IPR025105">
    <property type="entry name" value="DUF4010"/>
</dbReference>
<feature type="transmembrane region" description="Helical" evidence="1">
    <location>
        <begin position="401"/>
        <end position="420"/>
    </location>
</feature>
<evidence type="ECO:0000259" key="2">
    <source>
        <dbReference type="Pfam" id="PF02308"/>
    </source>
</evidence>
<dbReference type="RefSeq" id="WP_090875063.1">
    <property type="nucleotide sequence ID" value="NZ_FMXQ01000002.1"/>
</dbReference>
<keyword evidence="1" id="KW-1133">Transmembrane helix</keyword>
<reference evidence="4 5" key="1">
    <citation type="submission" date="2016-10" db="EMBL/GenBank/DDBJ databases">
        <authorList>
            <person name="de Groot N.N."/>
        </authorList>
    </citation>
    <scope>NUCLEOTIDE SEQUENCE [LARGE SCALE GENOMIC DNA]</scope>
    <source>
        <strain evidence="4 5">ATCC 35022</strain>
    </source>
</reference>